<evidence type="ECO:0000313" key="3">
    <source>
        <dbReference type="Proteomes" id="UP000032749"/>
    </source>
</evidence>
<protein>
    <recommendedName>
        <fullName evidence="1">DUF2169 domain-containing protein</fullName>
    </recommendedName>
</protein>
<evidence type="ECO:0000313" key="2">
    <source>
        <dbReference type="EMBL" id="CCK76788.1"/>
    </source>
</evidence>
<dbReference type="AlphaFoldDB" id="R4YT83"/>
<accession>R4YT83</accession>
<dbReference type="Pfam" id="PF09937">
    <property type="entry name" value="DUF2169"/>
    <property type="match status" value="1"/>
</dbReference>
<keyword evidence="3" id="KW-1185">Reference proteome</keyword>
<gene>
    <name evidence="2" type="ORF">OLEAN_C26120</name>
</gene>
<evidence type="ECO:0000259" key="1">
    <source>
        <dbReference type="Pfam" id="PF09937"/>
    </source>
</evidence>
<feature type="domain" description="DUF2169" evidence="1">
    <location>
        <begin position="20"/>
        <end position="292"/>
    </location>
</feature>
<reference evidence="2 3" key="1">
    <citation type="journal article" date="2013" name="Nat. Commun.">
        <title>Genome sequence and functional genomic analysis of the oil-degrading bacterium Oleispira antarctica.</title>
        <authorList>
            <person name="Kube M."/>
            <person name="Chernikova T.N."/>
            <person name="Al-Ramahi Y."/>
            <person name="Beloqui A."/>
            <person name="Lopez-Cortez N."/>
            <person name="Guazzaroni M.E."/>
            <person name="Heipieper H.J."/>
            <person name="Klages S."/>
            <person name="Kotsyurbenko O.R."/>
            <person name="Langer I."/>
            <person name="Nechitaylo T.Y."/>
            <person name="Lunsdorf H."/>
            <person name="Fernandez M."/>
            <person name="Juarez S."/>
            <person name="Ciordia S."/>
            <person name="Singer A."/>
            <person name="Kagan O."/>
            <person name="Egorova O."/>
            <person name="Petit P.A."/>
            <person name="Stogios P."/>
            <person name="Kim Y."/>
            <person name="Tchigvintsev A."/>
            <person name="Flick R."/>
            <person name="Denaro R."/>
            <person name="Genovese M."/>
            <person name="Albar J.P."/>
            <person name="Reva O.N."/>
            <person name="Martinez-Gomariz M."/>
            <person name="Tran H."/>
            <person name="Ferrer M."/>
            <person name="Savchenko A."/>
            <person name="Yakunin A.F."/>
            <person name="Yakimov M.M."/>
            <person name="Golyshina O.V."/>
            <person name="Reinhardt R."/>
            <person name="Golyshin P.N."/>
        </authorList>
    </citation>
    <scope>NUCLEOTIDE SEQUENCE [LARGE SCALE GENOMIC DNA]</scope>
</reference>
<proteinExistence type="predicted"/>
<organism evidence="2 3">
    <name type="scientific">Oleispira antarctica RB-8</name>
    <dbReference type="NCBI Taxonomy" id="698738"/>
    <lineage>
        <taxon>Bacteria</taxon>
        <taxon>Pseudomonadati</taxon>
        <taxon>Pseudomonadota</taxon>
        <taxon>Gammaproteobacteria</taxon>
        <taxon>Oceanospirillales</taxon>
        <taxon>Oceanospirillaceae</taxon>
        <taxon>Oleispira</taxon>
    </lineage>
</organism>
<dbReference type="EMBL" id="FO203512">
    <property type="protein sequence ID" value="CCK76788.1"/>
    <property type="molecule type" value="Genomic_DNA"/>
</dbReference>
<sequence length="312" mass="35563">MQIENKTSLPLQAMVIPNEHGKHELIVVVKATFDSLQALKLASEMQAIHQKDVFWAEPQTSSLRYANEMHLGKPGTDILMHAHAYARNGQAVRQSEVSIQVAQYSLNLRVFGDRNWQGKQASNMKQFVRIPLVYEYAFGAPMNEFNPVGRSETLLANIEDPQTLVENVKSNPMPICPGPIASHWKTRYPLAGTYDQQWQETRLPYLPADFDRRFNHSAHPQLQTVEPLKGGELYRLQGVHPVETFEGKLPFCPLKLEVTLNDKTNEQPIELPLKYDTVHFEPDSDQVHISWRANHVCLNNAKDVISISMDFK</sequence>
<dbReference type="Proteomes" id="UP000032749">
    <property type="component" value="Chromosome"/>
</dbReference>
<name>R4YT83_OLEAN</name>
<dbReference type="OrthoDB" id="5290767at2"/>
<dbReference type="KEGG" id="oai:OLEAN_C26120"/>
<dbReference type="HOGENOM" id="CLU_045796_0_0_6"/>
<dbReference type="InterPro" id="IPR018683">
    <property type="entry name" value="DUF2169"/>
</dbReference>
<dbReference type="STRING" id="698738.OLEAN_C26120"/>